<comment type="caution">
    <text evidence="1">The sequence shown here is derived from an EMBL/GenBank/DDBJ whole genome shotgun (WGS) entry which is preliminary data.</text>
</comment>
<evidence type="ECO:0000313" key="2">
    <source>
        <dbReference type="Proteomes" id="UP000217785"/>
    </source>
</evidence>
<organism evidence="1 2">
    <name type="scientific">Effusibacillus lacus</name>
    <dbReference type="NCBI Taxonomy" id="1348429"/>
    <lineage>
        <taxon>Bacteria</taxon>
        <taxon>Bacillati</taxon>
        <taxon>Bacillota</taxon>
        <taxon>Bacilli</taxon>
        <taxon>Bacillales</taxon>
        <taxon>Alicyclobacillaceae</taxon>
        <taxon>Effusibacillus</taxon>
    </lineage>
</organism>
<dbReference type="AlphaFoldDB" id="A0A292YN41"/>
<name>A0A292YN41_9BACL</name>
<gene>
    <name evidence="1" type="ORF">EFBL_1540</name>
</gene>
<evidence type="ECO:0000313" key="1">
    <source>
        <dbReference type="EMBL" id="GAX89915.1"/>
    </source>
</evidence>
<dbReference type="Proteomes" id="UP000217785">
    <property type="component" value="Unassembled WGS sequence"/>
</dbReference>
<reference evidence="2" key="1">
    <citation type="submission" date="2017-07" db="EMBL/GenBank/DDBJ databases">
        <title>Draft genome sequence of Effusibacillus lacus strain skLN1.</title>
        <authorList>
            <person name="Watanabe M."/>
            <person name="Kojima H."/>
            <person name="Fukui M."/>
        </authorList>
    </citation>
    <scope>NUCLEOTIDE SEQUENCE [LARGE SCALE GENOMIC DNA]</scope>
    <source>
        <strain evidence="2">skLN1</strain>
    </source>
</reference>
<dbReference type="EMBL" id="BDUF01000043">
    <property type="protein sequence ID" value="GAX89915.1"/>
    <property type="molecule type" value="Genomic_DNA"/>
</dbReference>
<keyword evidence="2" id="KW-1185">Reference proteome</keyword>
<sequence>MSIKEFLKLPPKEIGNVHPSFFTKVRGEDFKKLSTEQLFALTPEQVTALNPGVLQKLSPRQLNEWLPLAHPDIKPHIEQALPKAEKLEKKQHSKSRLRKESGFVTNDVLLADVVAAKLDISVRFLLQLSDFGEFTMFKVAGTWVCDKPSLMDYLNRQRVAGAFFDNKGNPLWRNGDLVRVPLEPLTDIPVLYPVENFAEQVNCDKRTFVRKCNEGYYDYFRIGSHLKMSEDDFNRSLARKQNPENYDVSERNPLSVREKIDRTIKKVWNEDIRRECQMGTINSESILRCLWYYYLRLRLTDPYIRESGIVIDSEYHFERNRIDLVVRQGDKPLAAIELKHIKTGFQSAYKSATLNAEKYARAWKFEDCQFHLCFIIQELRNMSSKDVDFYATDVSNEWAQGKLTKMMLVLIVDTDFRDHNG</sequence>
<dbReference type="RefSeq" id="WP_096181623.1">
    <property type="nucleotide sequence ID" value="NZ_BDUF01000043.1"/>
</dbReference>
<proteinExistence type="predicted"/>
<accession>A0A292YN41</accession>
<protein>
    <submittedName>
        <fullName evidence="1">Uncharacterized protein</fullName>
    </submittedName>
</protein>